<evidence type="ECO:0000256" key="1">
    <source>
        <dbReference type="SAM" id="MobiDB-lite"/>
    </source>
</evidence>
<protein>
    <submittedName>
        <fullName evidence="3">Uncharacterized protein</fullName>
    </submittedName>
</protein>
<organism evidence="3 4">
    <name type="scientific">Terrabacter ginsenosidimutans</name>
    <dbReference type="NCBI Taxonomy" id="490575"/>
    <lineage>
        <taxon>Bacteria</taxon>
        <taxon>Bacillati</taxon>
        <taxon>Actinomycetota</taxon>
        <taxon>Actinomycetes</taxon>
        <taxon>Micrococcales</taxon>
        <taxon>Intrasporangiaceae</taxon>
        <taxon>Terrabacter</taxon>
    </lineage>
</organism>
<sequence>MTTTTRPNPVLAPADDVPAPPPSTPEKKRHWLVPVVVGAVAFGAGVGVGSKLSWRLSAWWKPT</sequence>
<keyword evidence="2" id="KW-0472">Membrane</keyword>
<reference evidence="4" key="1">
    <citation type="journal article" date="2019" name="Int. J. Syst. Evol. Microbiol.">
        <title>The Global Catalogue of Microorganisms (GCM) 10K type strain sequencing project: providing services to taxonomists for standard genome sequencing and annotation.</title>
        <authorList>
            <consortium name="The Broad Institute Genomics Platform"/>
            <consortium name="The Broad Institute Genome Sequencing Center for Infectious Disease"/>
            <person name="Wu L."/>
            <person name="Ma J."/>
        </authorList>
    </citation>
    <scope>NUCLEOTIDE SEQUENCE [LARGE SCALE GENOMIC DNA]</scope>
    <source>
        <strain evidence="4">JCM 17125</strain>
    </source>
</reference>
<dbReference type="RefSeq" id="WP_344947543.1">
    <property type="nucleotide sequence ID" value="NZ_BAABDC010000004.1"/>
</dbReference>
<accession>A0ABP7DTZ5</accession>
<comment type="caution">
    <text evidence="3">The sequence shown here is derived from an EMBL/GenBank/DDBJ whole genome shotgun (WGS) entry which is preliminary data.</text>
</comment>
<dbReference type="EMBL" id="BAABDC010000004">
    <property type="protein sequence ID" value="GAA3709508.1"/>
    <property type="molecule type" value="Genomic_DNA"/>
</dbReference>
<feature type="region of interest" description="Disordered" evidence="1">
    <location>
        <begin position="1"/>
        <end position="27"/>
    </location>
</feature>
<proteinExistence type="predicted"/>
<evidence type="ECO:0000313" key="3">
    <source>
        <dbReference type="EMBL" id="GAA3709508.1"/>
    </source>
</evidence>
<evidence type="ECO:0000313" key="4">
    <source>
        <dbReference type="Proteomes" id="UP001501468"/>
    </source>
</evidence>
<dbReference type="Proteomes" id="UP001501468">
    <property type="component" value="Unassembled WGS sequence"/>
</dbReference>
<gene>
    <name evidence="3" type="ORF">GCM10022399_27870</name>
</gene>
<keyword evidence="4" id="KW-1185">Reference proteome</keyword>
<keyword evidence="2" id="KW-0812">Transmembrane</keyword>
<keyword evidence="2" id="KW-1133">Transmembrane helix</keyword>
<feature type="transmembrane region" description="Helical" evidence="2">
    <location>
        <begin position="31"/>
        <end position="54"/>
    </location>
</feature>
<feature type="compositionally biased region" description="Low complexity" evidence="1">
    <location>
        <begin position="7"/>
        <end position="17"/>
    </location>
</feature>
<evidence type="ECO:0000256" key="2">
    <source>
        <dbReference type="SAM" id="Phobius"/>
    </source>
</evidence>
<name>A0ABP7DTZ5_9MICO</name>